<dbReference type="EMBL" id="SBHS01000015">
    <property type="protein sequence ID" value="TWU73823.1"/>
    <property type="molecule type" value="Genomic_DNA"/>
</dbReference>
<proteinExistence type="predicted"/>
<dbReference type="Proteomes" id="UP000317257">
    <property type="component" value="Unassembled WGS sequence"/>
</dbReference>
<gene>
    <name evidence="1" type="ORF">ED733_004944</name>
</gene>
<evidence type="ECO:0000313" key="1">
    <source>
        <dbReference type="EMBL" id="TWU73823.1"/>
    </source>
</evidence>
<reference evidence="2" key="1">
    <citation type="submission" date="2018-12" db="EMBL/GenBank/DDBJ databases">
        <title>The complete genome of Metarhizium rileyi, a key fungal pathogen of Lepidoptera.</title>
        <authorList>
            <person name="Binneck E."/>
            <person name="Lastra C.C.L."/>
            <person name="Sosa-Gomez D.R."/>
        </authorList>
    </citation>
    <scope>NUCLEOTIDE SEQUENCE [LARGE SCALE GENOMIC DNA]</scope>
    <source>
        <strain evidence="2">Cep018-CH2</strain>
    </source>
</reference>
<name>A0A5C6GD32_METRR</name>
<evidence type="ECO:0000313" key="2">
    <source>
        <dbReference type="Proteomes" id="UP000317257"/>
    </source>
</evidence>
<accession>A0A5C6GD32</accession>
<comment type="caution">
    <text evidence="1">The sequence shown here is derived from an EMBL/GenBank/DDBJ whole genome shotgun (WGS) entry which is preliminary data.</text>
</comment>
<organism evidence="1 2">
    <name type="scientific">Metarhizium rileyi (strain RCEF 4871)</name>
    <name type="common">Nomuraea rileyi</name>
    <dbReference type="NCBI Taxonomy" id="1649241"/>
    <lineage>
        <taxon>Eukaryota</taxon>
        <taxon>Fungi</taxon>
        <taxon>Dikarya</taxon>
        <taxon>Ascomycota</taxon>
        <taxon>Pezizomycotina</taxon>
        <taxon>Sordariomycetes</taxon>
        <taxon>Hypocreomycetidae</taxon>
        <taxon>Hypocreales</taxon>
        <taxon>Clavicipitaceae</taxon>
        <taxon>Metarhizium</taxon>
    </lineage>
</organism>
<protein>
    <submittedName>
        <fullName evidence="1">Uncharacterized protein</fullName>
    </submittedName>
</protein>
<dbReference type="AlphaFoldDB" id="A0A5C6GD32"/>
<sequence>MDVKTTTAVVDTATTGWKVGSQTVNEWTATVGLNIPRFKNYVTYKHSDTASDETSGATDKKDEIHVDFHRQAARKLPCGALGPRKMLRRRQGPKCAMRRTKPVVDFLSRNNWCDNISLPAVNGQLESWNILPTHFYDVTKDGSPAGKVQPADEVDEFLPGKEHIINYRNNPSSPLSFFLERREVHREFTL</sequence>